<sequence>MKTYLLNKNVLSLLGIYLLVSIVPLFLSHSFALSYSFYNYATIQILIFGILFCLKEEKRNIFLLSPSFIAVSYINLNFLFGSIVFKQGLVFDYVLIPYQSWENYGLVIGYFNLINFAIIASFFLSRQIKFFSRFKLICDFKKYSNGVLILIGLTIVLAFSYFDLSLHFLGGDGDFSIIPKTLGILIIIVCFSRFPSLTKRLIGYLIIIAFFSAISWENKRNSIFLLLPILLLESRNFKVKLNLKKVALLSFSILLLLQLILAMSIFRGYGGYKPKSFLEANGYVFDYIQSKEFIPAFMNNLEISYTYFHSNNAIQTILKDPEKITYGETLIKPFFIFIPRRMVSFKPRSIIHHYTVTVSSNYRSKGGSWPISFQSEMFWNFHFFGIFVGFLFFIILNSVYLNIRSLIVDGDIINFIPLLYFYQTTLVLFRGSGLDMFTVFIILATVFSVFIKLTTKILLNKG</sequence>
<keyword evidence="1" id="KW-0812">Transmembrane</keyword>
<protein>
    <recommendedName>
        <fullName evidence="4">Oligosaccharide repeat unit polymerase</fullName>
    </recommendedName>
</protein>
<feature type="transmembrane region" description="Helical" evidence="1">
    <location>
        <begin position="175"/>
        <end position="194"/>
    </location>
</feature>
<dbReference type="AlphaFoldDB" id="A0A554VG15"/>
<feature type="transmembrane region" description="Helical" evidence="1">
    <location>
        <begin position="437"/>
        <end position="459"/>
    </location>
</feature>
<feature type="transmembrane region" description="Helical" evidence="1">
    <location>
        <begin position="61"/>
        <end position="84"/>
    </location>
</feature>
<keyword evidence="3" id="KW-1185">Reference proteome</keyword>
<dbReference type="EMBL" id="VLNR01000047">
    <property type="protein sequence ID" value="TSE06279.1"/>
    <property type="molecule type" value="Genomic_DNA"/>
</dbReference>
<feature type="transmembrane region" description="Helical" evidence="1">
    <location>
        <begin position="412"/>
        <end position="431"/>
    </location>
</feature>
<reference evidence="2 3" key="1">
    <citation type="submission" date="2019-07" db="EMBL/GenBank/DDBJ databases">
        <title>The draft genome sequence of Aquimarina algiphila M91.</title>
        <authorList>
            <person name="Meng X."/>
        </authorList>
    </citation>
    <scope>NUCLEOTIDE SEQUENCE [LARGE SCALE GENOMIC DNA]</scope>
    <source>
        <strain evidence="2 3">M91</strain>
    </source>
</reference>
<dbReference type="RefSeq" id="WP_143917666.1">
    <property type="nucleotide sequence ID" value="NZ_CANMIK010000052.1"/>
</dbReference>
<keyword evidence="1" id="KW-1133">Transmembrane helix</keyword>
<feature type="transmembrane region" description="Helical" evidence="1">
    <location>
        <begin position="246"/>
        <end position="266"/>
    </location>
</feature>
<evidence type="ECO:0000256" key="1">
    <source>
        <dbReference type="SAM" id="Phobius"/>
    </source>
</evidence>
<feature type="transmembrane region" description="Helical" evidence="1">
    <location>
        <begin position="378"/>
        <end position="400"/>
    </location>
</feature>
<feature type="transmembrane region" description="Helical" evidence="1">
    <location>
        <begin position="37"/>
        <end position="54"/>
    </location>
</feature>
<evidence type="ECO:0000313" key="2">
    <source>
        <dbReference type="EMBL" id="TSE06279.1"/>
    </source>
</evidence>
<dbReference type="Proteomes" id="UP000318833">
    <property type="component" value="Unassembled WGS sequence"/>
</dbReference>
<feature type="transmembrane region" description="Helical" evidence="1">
    <location>
        <begin position="146"/>
        <end position="169"/>
    </location>
</feature>
<gene>
    <name evidence="2" type="ORF">FOF46_20040</name>
</gene>
<dbReference type="OrthoDB" id="8229713at2"/>
<keyword evidence="1" id="KW-0472">Membrane</keyword>
<comment type="caution">
    <text evidence="2">The sequence shown here is derived from an EMBL/GenBank/DDBJ whole genome shotgun (WGS) entry which is preliminary data.</text>
</comment>
<accession>A0A554VG15</accession>
<organism evidence="2 3">
    <name type="scientific">Aquimarina algiphila</name>
    <dbReference type="NCBI Taxonomy" id="2047982"/>
    <lineage>
        <taxon>Bacteria</taxon>
        <taxon>Pseudomonadati</taxon>
        <taxon>Bacteroidota</taxon>
        <taxon>Flavobacteriia</taxon>
        <taxon>Flavobacteriales</taxon>
        <taxon>Flavobacteriaceae</taxon>
        <taxon>Aquimarina</taxon>
    </lineage>
</organism>
<evidence type="ECO:0000313" key="3">
    <source>
        <dbReference type="Proteomes" id="UP000318833"/>
    </source>
</evidence>
<evidence type="ECO:0008006" key="4">
    <source>
        <dbReference type="Google" id="ProtNLM"/>
    </source>
</evidence>
<feature type="transmembrane region" description="Helical" evidence="1">
    <location>
        <begin position="104"/>
        <end position="125"/>
    </location>
</feature>
<proteinExistence type="predicted"/>
<feature type="transmembrane region" description="Helical" evidence="1">
    <location>
        <begin position="12"/>
        <end position="31"/>
    </location>
</feature>
<name>A0A554VG15_9FLAO</name>